<dbReference type="EMBL" id="NLAX01000003">
    <property type="protein sequence ID" value="PKS12795.1"/>
    <property type="molecule type" value="Genomic_DNA"/>
</dbReference>
<reference evidence="2 3" key="1">
    <citation type="journal article" date="2017" name="G3 (Bethesda)">
        <title>First Draft Genome Sequence of the Pathogenic Fungus Lomentospora prolificans (Formerly Scedosporium prolificans).</title>
        <authorList>
            <person name="Luo R."/>
            <person name="Zimin A."/>
            <person name="Workman R."/>
            <person name="Fan Y."/>
            <person name="Pertea G."/>
            <person name="Grossman N."/>
            <person name="Wear M.P."/>
            <person name="Jia B."/>
            <person name="Miller H."/>
            <person name="Casadevall A."/>
            <person name="Timp W."/>
            <person name="Zhang S.X."/>
            <person name="Salzberg S.L."/>
        </authorList>
    </citation>
    <scope>NUCLEOTIDE SEQUENCE [LARGE SCALE GENOMIC DNA]</scope>
    <source>
        <strain evidence="2 3">JHH-5317</strain>
    </source>
</reference>
<evidence type="ECO:0000256" key="1">
    <source>
        <dbReference type="SAM" id="MobiDB-lite"/>
    </source>
</evidence>
<feature type="compositionally biased region" description="Low complexity" evidence="1">
    <location>
        <begin position="42"/>
        <end position="52"/>
    </location>
</feature>
<comment type="caution">
    <text evidence="2">The sequence shown here is derived from an EMBL/GenBank/DDBJ whole genome shotgun (WGS) entry which is preliminary data.</text>
</comment>
<organism evidence="2 3">
    <name type="scientific">Lomentospora prolificans</name>
    <dbReference type="NCBI Taxonomy" id="41688"/>
    <lineage>
        <taxon>Eukaryota</taxon>
        <taxon>Fungi</taxon>
        <taxon>Dikarya</taxon>
        <taxon>Ascomycota</taxon>
        <taxon>Pezizomycotina</taxon>
        <taxon>Sordariomycetes</taxon>
        <taxon>Hypocreomycetidae</taxon>
        <taxon>Microascales</taxon>
        <taxon>Microascaceae</taxon>
        <taxon>Lomentospora</taxon>
    </lineage>
</organism>
<dbReference type="VEuPathDB" id="FungiDB:jhhlp_001006"/>
<keyword evidence="3" id="KW-1185">Reference proteome</keyword>
<evidence type="ECO:0000313" key="2">
    <source>
        <dbReference type="EMBL" id="PKS12795.1"/>
    </source>
</evidence>
<gene>
    <name evidence="2" type="ORF">jhhlp_001006</name>
</gene>
<proteinExistence type="predicted"/>
<feature type="region of interest" description="Disordered" evidence="1">
    <location>
        <begin position="1"/>
        <end position="52"/>
    </location>
</feature>
<dbReference type="InParanoid" id="A0A2N3NK24"/>
<dbReference type="OrthoDB" id="5226533at2759"/>
<dbReference type="Proteomes" id="UP000233524">
    <property type="component" value="Unassembled WGS sequence"/>
</dbReference>
<protein>
    <submittedName>
        <fullName evidence="2">Uncharacterized protein</fullName>
    </submittedName>
</protein>
<sequence>MSSQQDLSTIRRQETPSFFLPLAPATSGTRRPSDPASMPPVRRSSSLSSDGSARSYKILKLAPVHLGEHADEHKEDWHEVAVE</sequence>
<dbReference type="AlphaFoldDB" id="A0A2N3NK24"/>
<name>A0A2N3NK24_9PEZI</name>
<accession>A0A2N3NK24</accession>
<evidence type="ECO:0000313" key="3">
    <source>
        <dbReference type="Proteomes" id="UP000233524"/>
    </source>
</evidence>